<evidence type="ECO:0000313" key="3">
    <source>
        <dbReference type="Proteomes" id="UP000245959"/>
    </source>
</evidence>
<dbReference type="PANTHER" id="PTHR30383">
    <property type="entry name" value="THIOESTERASE 1/PROTEASE 1/LYSOPHOSPHOLIPASE L1"/>
    <property type="match status" value="1"/>
</dbReference>
<comment type="caution">
    <text evidence="2">The sequence shown here is derived from an EMBL/GenBank/DDBJ whole genome shotgun (WGS) entry which is preliminary data.</text>
</comment>
<feature type="domain" description="SGNH hydrolase-type esterase" evidence="1">
    <location>
        <begin position="3"/>
        <end position="157"/>
    </location>
</feature>
<dbReference type="InterPro" id="IPR051532">
    <property type="entry name" value="Ester_Hydrolysis_Enzymes"/>
</dbReference>
<dbReference type="EMBL" id="QEKH01000039">
    <property type="protein sequence ID" value="PVY35642.1"/>
    <property type="molecule type" value="Genomic_DNA"/>
</dbReference>
<dbReference type="Proteomes" id="UP000245959">
    <property type="component" value="Unassembled WGS sequence"/>
</dbReference>
<dbReference type="InterPro" id="IPR013830">
    <property type="entry name" value="SGNH_hydro"/>
</dbReference>
<dbReference type="OrthoDB" id="9794725at2"/>
<organism evidence="2 3">
    <name type="scientific">Victivallis vadensis</name>
    <dbReference type="NCBI Taxonomy" id="172901"/>
    <lineage>
        <taxon>Bacteria</taxon>
        <taxon>Pseudomonadati</taxon>
        <taxon>Lentisphaerota</taxon>
        <taxon>Lentisphaeria</taxon>
        <taxon>Victivallales</taxon>
        <taxon>Victivallaceae</taxon>
        <taxon>Victivallis</taxon>
    </lineage>
</organism>
<keyword evidence="3" id="KW-1185">Reference proteome</keyword>
<dbReference type="PANTHER" id="PTHR30383:SF5">
    <property type="entry name" value="SGNH HYDROLASE-TYPE ESTERASE DOMAIN-CONTAINING PROTEIN"/>
    <property type="match status" value="1"/>
</dbReference>
<reference evidence="2 3" key="1">
    <citation type="submission" date="2018-04" db="EMBL/GenBank/DDBJ databases">
        <title>Genomic Encyclopedia of Type Strains, Phase IV (KMG-IV): sequencing the most valuable type-strain genomes for metagenomic binning, comparative biology and taxonomic classification.</title>
        <authorList>
            <person name="Goeker M."/>
        </authorList>
    </citation>
    <scope>NUCLEOTIDE SEQUENCE [LARGE SCALE GENOMIC DNA]</scope>
    <source>
        <strain evidence="2 3">DSM 14823</strain>
    </source>
</reference>
<evidence type="ECO:0000259" key="1">
    <source>
        <dbReference type="Pfam" id="PF13472"/>
    </source>
</evidence>
<dbReference type="InterPro" id="IPR036514">
    <property type="entry name" value="SGNH_hydro_sf"/>
</dbReference>
<dbReference type="GeneID" id="78296912"/>
<gene>
    <name evidence="2" type="ORF">C8D82_13914</name>
</gene>
<accession>A0A2U1AGV9</accession>
<protein>
    <submittedName>
        <fullName evidence="2">Acyl-CoA thioesterase-1</fullName>
    </submittedName>
</protein>
<dbReference type="AlphaFoldDB" id="A0A2U1AGV9"/>
<sequence length="212" mass="22535">MATVYNLGISGATSAQVLRDELPQALELKPEWAVVMAGTNDRINSYALVPASEYEANLRRIAEQLASAGIRVMLMTPPPCIEEYLYTRHPKAAYGGHTPADRLLEAGAIVKKLASEFNAPCVDVHAVIGTDPANLIRTVANCGQPDGVHLLPAGYRAIAEAVFAKFRELGIRPASVACLGDSLTFGHPRVEGGTPENGTYPAVLSAKLTLLS</sequence>
<dbReference type="RefSeq" id="WP_116885642.1">
    <property type="nucleotide sequence ID" value="NZ_CABMMC010000031.1"/>
</dbReference>
<dbReference type="GO" id="GO:0004622">
    <property type="term" value="F:phosphatidylcholine lysophospholipase activity"/>
    <property type="evidence" value="ECO:0007669"/>
    <property type="project" value="TreeGrafter"/>
</dbReference>
<evidence type="ECO:0000313" key="2">
    <source>
        <dbReference type="EMBL" id="PVY35642.1"/>
    </source>
</evidence>
<name>A0A2U1AGV9_9BACT</name>
<dbReference type="Pfam" id="PF13472">
    <property type="entry name" value="Lipase_GDSL_2"/>
    <property type="match status" value="1"/>
</dbReference>
<dbReference type="SUPFAM" id="SSF52266">
    <property type="entry name" value="SGNH hydrolase"/>
    <property type="match status" value="1"/>
</dbReference>
<dbReference type="Gene3D" id="3.40.50.1110">
    <property type="entry name" value="SGNH hydrolase"/>
    <property type="match status" value="1"/>
</dbReference>
<proteinExistence type="predicted"/>